<evidence type="ECO:0000256" key="8">
    <source>
        <dbReference type="ARBA" id="ARBA00023501"/>
    </source>
</evidence>
<comment type="caution">
    <text evidence="12">The sequence shown here is derived from an EMBL/GenBank/DDBJ whole genome shotgun (WGS) entry which is preliminary data.</text>
</comment>
<evidence type="ECO:0000313" key="13">
    <source>
        <dbReference type="Proteomes" id="UP000481421"/>
    </source>
</evidence>
<keyword evidence="4 9" id="KW-0004">4Fe-4S</keyword>
<evidence type="ECO:0000313" key="12">
    <source>
        <dbReference type="EMBL" id="NEX48620.1"/>
    </source>
</evidence>
<dbReference type="GO" id="GO:0046872">
    <property type="term" value="F:metal ion binding"/>
    <property type="evidence" value="ECO:0007669"/>
    <property type="project" value="UniProtKB-KW"/>
</dbReference>
<dbReference type="Gene3D" id="6.10.190.10">
    <property type="match status" value="1"/>
</dbReference>
<evidence type="ECO:0000256" key="7">
    <source>
        <dbReference type="ARBA" id="ARBA00023014"/>
    </source>
</evidence>
<dbReference type="GO" id="GO:0006099">
    <property type="term" value="P:tricarboxylic acid cycle"/>
    <property type="evidence" value="ECO:0007669"/>
    <property type="project" value="UniProtKB-UniPathway"/>
</dbReference>
<dbReference type="InterPro" id="IPR001030">
    <property type="entry name" value="Acoase/IPM_deHydtase_lsu_aba"/>
</dbReference>
<dbReference type="InterPro" id="IPR000573">
    <property type="entry name" value="AconitaseA/IPMdHydase_ssu_swvl"/>
</dbReference>
<dbReference type="NCBIfam" id="NF009520">
    <property type="entry name" value="PRK12881.1"/>
    <property type="match status" value="1"/>
</dbReference>
<comment type="cofactor">
    <cofactor evidence="1">
        <name>[4Fe-4S] cluster</name>
        <dbReference type="ChEBI" id="CHEBI:49883"/>
    </cofactor>
</comment>
<evidence type="ECO:0000259" key="11">
    <source>
        <dbReference type="Pfam" id="PF00694"/>
    </source>
</evidence>
<evidence type="ECO:0000256" key="5">
    <source>
        <dbReference type="ARBA" id="ARBA00022723"/>
    </source>
</evidence>
<dbReference type="PANTHER" id="PTHR11670">
    <property type="entry name" value="ACONITASE/IRON-RESPONSIVE ELEMENT FAMILY MEMBER"/>
    <property type="match status" value="1"/>
</dbReference>
<evidence type="ECO:0000256" key="6">
    <source>
        <dbReference type="ARBA" id="ARBA00023004"/>
    </source>
</evidence>
<dbReference type="Gene3D" id="3.20.19.10">
    <property type="entry name" value="Aconitase, domain 4"/>
    <property type="match status" value="1"/>
</dbReference>
<proteinExistence type="inferred from homology"/>
<dbReference type="NCBIfam" id="TIGR01341">
    <property type="entry name" value="aconitase_1"/>
    <property type="match status" value="1"/>
</dbReference>
<keyword evidence="6 9" id="KW-0408">Iron</keyword>
<comment type="pathway">
    <text evidence="2">Carbohydrate metabolism; tricarboxylic acid cycle; isocitrate from oxaloacetate: step 2/2.</text>
</comment>
<sequence length="871" mass="92519">MKKMVDCANPRYLRPLAGTNLTYLSLTAAEPDVGPLSALPRSLKVLAEDILWRLPLSQARAEIAALRGEGPAQGISFAPGRALLQDFLGVALMTDLASIRDAIAAEGGDPRSLDPVIPVDFVVDHSLAVQFSGTAAALSLNRQTEMDRNRERFAFIKWCQTAFDNFRVIPPGRGIMHQVNLEWLSPVVRVCAGVARPDTMIGTDSHTTMVNALGVLGWGVGGIEAEAAMLGLPLELSPPRVVGVRLIGDMRPGTTSTDLVLHVTQMLRSLGVVGSFVEFHGEGVTQLPLADRATIANMSPEYGATCTFFPIDEATIDYLRMTGREEPHLARIEAYAKAQGLWANGQPVYSSDYVFDLSTVEPCMAGPERPEQRVTLAQVPASFDKRMLKLDIAGTAGPDSGHGAVAIAAITSCTNTANPALMITAGLLARNAVRQGLTPAPWVKTSLAPGSRVVTDYLDSAGLTPFLDALGFQTVGYGCTTCNGNSGPLLPEMARRIDGEGLATVAVLSGNRNFEGRIHPAIKAAYLASPPLVIAAALAGNVSINLAESPLGHSPQGVPVYLRDLWPDPAEVAALVDGHVTATTFRHSYDTGMETTDAWESLTAPDGDRFPWDPGSLFIQPSAFAMLPPAFEAGAKLDGLRALLSLKDGITTDHISPNAAIRPDSPAGRWLTERGTSVQKLGNYGLRRGIPEVCARGMFDNPLLENEFMGGQRGNFARLGSDVASVWDVAQRHAESGTGLVIMAGRNYGAGSSRDWAAKGLRLLGVVAVLAESFERIHRSNLIGMGVLPLTFVDGTSRRDLGVSGDEVLTIDIPRGGLSPGALLAVETGGLRFPLRLQAHSPTEVALLNEGGLLPMIRKQFVKNAGPNTVA</sequence>
<evidence type="ECO:0000256" key="3">
    <source>
        <dbReference type="ARBA" id="ARBA00007185"/>
    </source>
</evidence>
<comment type="catalytic activity">
    <reaction evidence="8 9">
        <text>citrate = D-threo-isocitrate</text>
        <dbReference type="Rhea" id="RHEA:10336"/>
        <dbReference type="ChEBI" id="CHEBI:15562"/>
        <dbReference type="ChEBI" id="CHEBI:16947"/>
        <dbReference type="EC" id="4.2.1.3"/>
    </reaction>
</comment>
<gene>
    <name evidence="12" type="primary">acnA</name>
    <name evidence="12" type="ORF">G3572_20695</name>
</gene>
<keyword evidence="9 12" id="KW-0456">Lyase</keyword>
<comment type="function">
    <text evidence="9">Catalyzes the isomerization of citrate to isocitrate via cis-aconitate.</text>
</comment>
<dbReference type="InterPro" id="IPR006249">
    <property type="entry name" value="Aconitase/IRP2"/>
</dbReference>
<dbReference type="InterPro" id="IPR015928">
    <property type="entry name" value="Aconitase/3IPM_dehydase_swvl"/>
</dbReference>
<name>A0A6B3RR42_9RHOB</name>
<dbReference type="SUPFAM" id="SSF53732">
    <property type="entry name" value="Aconitase iron-sulfur domain"/>
    <property type="match status" value="1"/>
</dbReference>
<accession>A0A6B3RR42</accession>
<dbReference type="PRINTS" id="PR00415">
    <property type="entry name" value="ACONITASE"/>
</dbReference>
<evidence type="ECO:0000256" key="9">
    <source>
        <dbReference type="RuleBase" id="RU361275"/>
    </source>
</evidence>
<evidence type="ECO:0000259" key="10">
    <source>
        <dbReference type="Pfam" id="PF00330"/>
    </source>
</evidence>
<dbReference type="InterPro" id="IPR018136">
    <property type="entry name" value="Aconitase_4Fe-4S_BS"/>
</dbReference>
<evidence type="ECO:0000256" key="2">
    <source>
        <dbReference type="ARBA" id="ARBA00004717"/>
    </source>
</evidence>
<dbReference type="EC" id="4.2.1.3" evidence="9"/>
<comment type="similarity">
    <text evidence="3 9">Belongs to the aconitase/IPM isomerase family.</text>
</comment>
<dbReference type="SUPFAM" id="SSF52016">
    <property type="entry name" value="LeuD/IlvD-like"/>
    <property type="match status" value="1"/>
</dbReference>
<dbReference type="GO" id="GO:0003994">
    <property type="term" value="F:aconitate hydratase activity"/>
    <property type="evidence" value="ECO:0007669"/>
    <property type="project" value="UniProtKB-EC"/>
</dbReference>
<protein>
    <recommendedName>
        <fullName evidence="9">Aconitate hydratase</fullName>
        <shortName evidence="9">Aconitase</shortName>
        <ecNumber evidence="9">4.2.1.3</ecNumber>
    </recommendedName>
</protein>
<dbReference type="UniPathway" id="UPA00223">
    <property type="reaction ID" value="UER00718"/>
</dbReference>
<dbReference type="Gene3D" id="3.30.499.10">
    <property type="entry name" value="Aconitase, domain 3"/>
    <property type="match status" value="2"/>
</dbReference>
<keyword evidence="5" id="KW-0479">Metal-binding</keyword>
<organism evidence="12 13">
    <name type="scientific">Pseudotabrizicola algicola</name>
    <dbReference type="NCBI Taxonomy" id="2709381"/>
    <lineage>
        <taxon>Bacteria</taxon>
        <taxon>Pseudomonadati</taxon>
        <taxon>Pseudomonadota</taxon>
        <taxon>Alphaproteobacteria</taxon>
        <taxon>Rhodobacterales</taxon>
        <taxon>Paracoccaceae</taxon>
        <taxon>Pseudotabrizicola</taxon>
    </lineage>
</organism>
<keyword evidence="13" id="KW-1185">Reference proteome</keyword>
<feature type="domain" description="Aconitase A/isopropylmalate dehydratase small subunit swivel" evidence="11">
    <location>
        <begin position="669"/>
        <end position="793"/>
    </location>
</feature>
<dbReference type="Pfam" id="PF00330">
    <property type="entry name" value="Aconitase"/>
    <property type="match status" value="1"/>
</dbReference>
<dbReference type="AlphaFoldDB" id="A0A6B3RR42"/>
<dbReference type="InterPro" id="IPR015931">
    <property type="entry name" value="Acnase/IPM_dHydase_lsu_aba_1/3"/>
</dbReference>
<feature type="domain" description="Aconitase/3-isopropylmalate dehydratase large subunit alpha/beta/alpha" evidence="10">
    <location>
        <begin position="73"/>
        <end position="540"/>
    </location>
</feature>
<keyword evidence="7 9" id="KW-0411">Iron-sulfur</keyword>
<reference evidence="12 13" key="1">
    <citation type="submission" date="2020-02" db="EMBL/GenBank/DDBJ databases">
        <title>Rhodobacter algicola sp. nov., isolated from microalga culture.</title>
        <authorList>
            <person name="Park C.-Y."/>
        </authorList>
    </citation>
    <scope>NUCLEOTIDE SEQUENCE [LARGE SCALE GENOMIC DNA]</scope>
    <source>
        <strain evidence="12 13">ETT8</strain>
    </source>
</reference>
<dbReference type="Proteomes" id="UP000481421">
    <property type="component" value="Unassembled WGS sequence"/>
</dbReference>
<evidence type="ECO:0000256" key="1">
    <source>
        <dbReference type="ARBA" id="ARBA00001966"/>
    </source>
</evidence>
<dbReference type="EMBL" id="JAAIKE010000014">
    <property type="protein sequence ID" value="NEX48620.1"/>
    <property type="molecule type" value="Genomic_DNA"/>
</dbReference>
<dbReference type="InterPro" id="IPR036008">
    <property type="entry name" value="Aconitase_4Fe-4S_dom"/>
</dbReference>
<dbReference type="NCBIfam" id="NF006757">
    <property type="entry name" value="PRK09277.1"/>
    <property type="match status" value="1"/>
</dbReference>
<dbReference type="PROSITE" id="PS00450">
    <property type="entry name" value="ACONITASE_1"/>
    <property type="match status" value="1"/>
</dbReference>
<dbReference type="Pfam" id="PF00694">
    <property type="entry name" value="Aconitase_C"/>
    <property type="match status" value="1"/>
</dbReference>
<evidence type="ECO:0000256" key="4">
    <source>
        <dbReference type="ARBA" id="ARBA00022485"/>
    </source>
</evidence>
<dbReference type="GO" id="GO:0051539">
    <property type="term" value="F:4 iron, 4 sulfur cluster binding"/>
    <property type="evidence" value="ECO:0007669"/>
    <property type="project" value="UniProtKB-KW"/>
</dbReference>